<evidence type="ECO:0000256" key="2">
    <source>
        <dbReference type="SAM" id="Phobius"/>
    </source>
</evidence>
<dbReference type="Proteomes" id="UP000499080">
    <property type="component" value="Unassembled WGS sequence"/>
</dbReference>
<feature type="compositionally biased region" description="Basic and acidic residues" evidence="1">
    <location>
        <begin position="134"/>
        <end position="149"/>
    </location>
</feature>
<gene>
    <name evidence="3" type="ORF">AVEN_266636_1</name>
</gene>
<name>A0A4Y2CBT4_ARAVE</name>
<organism evidence="3 4">
    <name type="scientific">Araneus ventricosus</name>
    <name type="common">Orbweaver spider</name>
    <name type="synonym">Epeira ventricosa</name>
    <dbReference type="NCBI Taxonomy" id="182803"/>
    <lineage>
        <taxon>Eukaryota</taxon>
        <taxon>Metazoa</taxon>
        <taxon>Ecdysozoa</taxon>
        <taxon>Arthropoda</taxon>
        <taxon>Chelicerata</taxon>
        <taxon>Arachnida</taxon>
        <taxon>Araneae</taxon>
        <taxon>Araneomorphae</taxon>
        <taxon>Entelegynae</taxon>
        <taxon>Araneoidea</taxon>
        <taxon>Araneidae</taxon>
        <taxon>Araneus</taxon>
    </lineage>
</organism>
<feature type="transmembrane region" description="Helical" evidence="2">
    <location>
        <begin position="94"/>
        <end position="117"/>
    </location>
</feature>
<proteinExistence type="predicted"/>
<evidence type="ECO:0000313" key="3">
    <source>
        <dbReference type="EMBL" id="GBM01861.1"/>
    </source>
</evidence>
<accession>A0A4Y2CBT4</accession>
<evidence type="ECO:0000256" key="1">
    <source>
        <dbReference type="SAM" id="MobiDB-lite"/>
    </source>
</evidence>
<feature type="region of interest" description="Disordered" evidence="1">
    <location>
        <begin position="134"/>
        <end position="155"/>
    </location>
</feature>
<keyword evidence="2" id="KW-0812">Transmembrane</keyword>
<sequence length="155" mass="17688">MSSDSWDSTVIKMRGVGECLFSSLTYFVYGKVSITAEIWADTLNTPNPLKTLRKRIWSESHRPKLTMFETPALLHMGNLRSEPHKPKLNYCFKLLPLFILAQFYITALPTRLGIYLFKTHNFICSILKGKAFDSDGGKAENNHDTENKPKTTSQE</sequence>
<comment type="caution">
    <text evidence="3">The sequence shown here is derived from an EMBL/GenBank/DDBJ whole genome shotgun (WGS) entry which is preliminary data.</text>
</comment>
<keyword evidence="4" id="KW-1185">Reference proteome</keyword>
<reference evidence="3 4" key="1">
    <citation type="journal article" date="2019" name="Sci. Rep.">
        <title>Orb-weaving spider Araneus ventricosus genome elucidates the spidroin gene catalogue.</title>
        <authorList>
            <person name="Kono N."/>
            <person name="Nakamura H."/>
            <person name="Ohtoshi R."/>
            <person name="Moran D.A.P."/>
            <person name="Shinohara A."/>
            <person name="Yoshida Y."/>
            <person name="Fujiwara M."/>
            <person name="Mori M."/>
            <person name="Tomita M."/>
            <person name="Arakawa K."/>
        </authorList>
    </citation>
    <scope>NUCLEOTIDE SEQUENCE [LARGE SCALE GENOMIC DNA]</scope>
</reference>
<dbReference type="EMBL" id="BGPR01086038">
    <property type="protein sequence ID" value="GBM01861.1"/>
    <property type="molecule type" value="Genomic_DNA"/>
</dbReference>
<keyword evidence="2" id="KW-1133">Transmembrane helix</keyword>
<evidence type="ECO:0000313" key="4">
    <source>
        <dbReference type="Proteomes" id="UP000499080"/>
    </source>
</evidence>
<keyword evidence="2" id="KW-0472">Membrane</keyword>
<protein>
    <submittedName>
        <fullName evidence="3">Uncharacterized protein</fullName>
    </submittedName>
</protein>
<dbReference type="AlphaFoldDB" id="A0A4Y2CBT4"/>